<keyword evidence="4" id="KW-1185">Reference proteome</keyword>
<evidence type="ECO:0000256" key="2">
    <source>
        <dbReference type="SAM" id="Phobius"/>
    </source>
</evidence>
<dbReference type="AlphaFoldDB" id="A0ABD1N4S4"/>
<protein>
    <recommendedName>
        <fullName evidence="5">Protein SCAI</fullName>
    </recommendedName>
</protein>
<dbReference type="EMBL" id="JBGMDY010000002">
    <property type="protein sequence ID" value="KAL2343087.1"/>
    <property type="molecule type" value="Genomic_DNA"/>
</dbReference>
<reference evidence="3 4" key="1">
    <citation type="submission" date="2024-08" db="EMBL/GenBank/DDBJ databases">
        <title>Insights into the chromosomal genome structure of Flemingia macrophylla.</title>
        <authorList>
            <person name="Ding Y."/>
            <person name="Zhao Y."/>
            <person name="Bi W."/>
            <person name="Wu M."/>
            <person name="Zhao G."/>
            <person name="Gong Y."/>
            <person name="Li W."/>
            <person name="Zhang P."/>
        </authorList>
    </citation>
    <scope>NUCLEOTIDE SEQUENCE [LARGE SCALE GENOMIC DNA]</scope>
    <source>
        <strain evidence="3">DYQJB</strain>
        <tissue evidence="3">Leaf</tissue>
    </source>
</reference>
<evidence type="ECO:0000313" key="4">
    <source>
        <dbReference type="Proteomes" id="UP001603857"/>
    </source>
</evidence>
<sequence length="689" mass="78048">MSSESADVAFQTFRALVESADRKFGRVRDAAAYGRASEQQRQHAFQKVFKAYTRLWKYQQENRARLVECGLKRWEIGEIASRIGQLYFGQYMRSSECRFLVEAYVFYEAILSRRYFQGSEAKDLGVRSKELRFYARFLLVSLILNRTDMVNHLVQRFVALVDDCKATFRVLTATAFSSQFRLIKETRLILYFIVVGSFVVVAYGIEHVLVKVCVVGRTKHKVLKCIRCVDLISRSQTKRRKVMATETNFKEWKQVVQEISRFTKVDKGFSFRPMRYCATFDTHRASLPYVARFHAKRVLKFQDALLTSYHRNEVKFAELTLDVYRMIQCLEWEPSGAFYLKHTVKPKENGDTIDHSGASGIIDMNLTADMTDPTIPPNPRKATLYRPSVTHVIAVMATICEELPPDCVVLVYLSASGKAGQPGLNNVSQMENSGGSSKNSRQKVLSQMSQGQNSGPSETQNNGKRDLSCYDNYLWFGPKGNSGSNNLYPGDLIPFTRKPLFLIIDSDNSHAFKAGLSKLRSSILHGAERGEAAALFLSPLRPIFKNPSDVNSNSGSQFTFFLTAPLSAFCQMIGLFPSEADTDVYNEAENIIANAFTEWEIILCSSTTMDLVWAQVISDPFLRRLILRFIFCRTVISFFCPPEESELYVPLCLPHLPSSVAPTSEAVRSAIVQLAMHFDVADSFHFTET</sequence>
<dbReference type="PANTHER" id="PTHR21243">
    <property type="entry name" value="PROTEIN SCAI"/>
    <property type="match status" value="1"/>
</dbReference>
<keyword evidence="2" id="KW-0472">Membrane</keyword>
<dbReference type="InterPro" id="IPR022709">
    <property type="entry name" value="SCAI"/>
</dbReference>
<feature type="compositionally biased region" description="Polar residues" evidence="1">
    <location>
        <begin position="423"/>
        <end position="462"/>
    </location>
</feature>
<evidence type="ECO:0008006" key="5">
    <source>
        <dbReference type="Google" id="ProtNLM"/>
    </source>
</evidence>
<gene>
    <name evidence="3" type="ORF">Fmac_004372</name>
</gene>
<evidence type="ECO:0000313" key="3">
    <source>
        <dbReference type="EMBL" id="KAL2343087.1"/>
    </source>
</evidence>
<dbReference type="Pfam" id="PF12070">
    <property type="entry name" value="SCAI"/>
    <property type="match status" value="2"/>
</dbReference>
<name>A0ABD1N4S4_9FABA</name>
<feature type="region of interest" description="Disordered" evidence="1">
    <location>
        <begin position="422"/>
        <end position="464"/>
    </location>
</feature>
<keyword evidence="2" id="KW-0812">Transmembrane</keyword>
<comment type="caution">
    <text evidence="3">The sequence shown here is derived from an EMBL/GenBank/DDBJ whole genome shotgun (WGS) entry which is preliminary data.</text>
</comment>
<feature type="transmembrane region" description="Helical" evidence="2">
    <location>
        <begin position="188"/>
        <end position="205"/>
    </location>
</feature>
<proteinExistence type="predicted"/>
<organism evidence="3 4">
    <name type="scientific">Flemingia macrophylla</name>
    <dbReference type="NCBI Taxonomy" id="520843"/>
    <lineage>
        <taxon>Eukaryota</taxon>
        <taxon>Viridiplantae</taxon>
        <taxon>Streptophyta</taxon>
        <taxon>Embryophyta</taxon>
        <taxon>Tracheophyta</taxon>
        <taxon>Spermatophyta</taxon>
        <taxon>Magnoliopsida</taxon>
        <taxon>eudicotyledons</taxon>
        <taxon>Gunneridae</taxon>
        <taxon>Pentapetalae</taxon>
        <taxon>rosids</taxon>
        <taxon>fabids</taxon>
        <taxon>Fabales</taxon>
        <taxon>Fabaceae</taxon>
        <taxon>Papilionoideae</taxon>
        <taxon>50 kb inversion clade</taxon>
        <taxon>NPAAA clade</taxon>
        <taxon>indigoferoid/millettioid clade</taxon>
        <taxon>Phaseoleae</taxon>
        <taxon>Flemingia</taxon>
    </lineage>
</organism>
<accession>A0ABD1N4S4</accession>
<keyword evidence="2" id="KW-1133">Transmembrane helix</keyword>
<dbReference type="Proteomes" id="UP001603857">
    <property type="component" value="Unassembled WGS sequence"/>
</dbReference>
<evidence type="ECO:0000256" key="1">
    <source>
        <dbReference type="SAM" id="MobiDB-lite"/>
    </source>
</evidence>